<dbReference type="Gene3D" id="3.10.450.70">
    <property type="entry name" value="Disulphide bond isomerase, DsbC/G, N-terminal"/>
    <property type="match status" value="1"/>
</dbReference>
<keyword evidence="3 7" id="KW-0732">Signal</keyword>
<reference evidence="11 12" key="1">
    <citation type="submission" date="2017-08" db="EMBL/GenBank/DDBJ databases">
        <title>Pusillimonas indicus sp. nov., a member of the family Alcaligenaceae isolated from surface seawater.</title>
        <authorList>
            <person name="Li J."/>
        </authorList>
    </citation>
    <scope>NUCLEOTIDE SEQUENCE [LARGE SCALE GENOMIC DNA]</scope>
    <source>
        <strain evidence="11 12">L52-1-41</strain>
    </source>
</reference>
<evidence type="ECO:0000259" key="9">
    <source>
        <dbReference type="Pfam" id="PF10411"/>
    </source>
</evidence>
<dbReference type="SUPFAM" id="SSF52833">
    <property type="entry name" value="Thioredoxin-like"/>
    <property type="match status" value="1"/>
</dbReference>
<keyword evidence="5" id="KW-1015">Disulfide bond</keyword>
<dbReference type="Gene3D" id="3.40.30.10">
    <property type="entry name" value="Glutaredoxin"/>
    <property type="match status" value="1"/>
</dbReference>
<comment type="subcellular location">
    <subcellularLocation>
        <location evidence="1 7">Periplasm</location>
    </subcellularLocation>
</comment>
<dbReference type="InterPro" id="IPR033954">
    <property type="entry name" value="DiS-bond_Isoase_DsbC/G"/>
</dbReference>
<evidence type="ECO:0000256" key="2">
    <source>
        <dbReference type="ARBA" id="ARBA00009813"/>
    </source>
</evidence>
<dbReference type="SUPFAM" id="SSF54423">
    <property type="entry name" value="DsbC/DsbG N-terminal domain-like"/>
    <property type="match status" value="1"/>
</dbReference>
<dbReference type="PANTHER" id="PTHR35272">
    <property type="entry name" value="THIOL:DISULFIDE INTERCHANGE PROTEIN DSBC-RELATED"/>
    <property type="match status" value="1"/>
</dbReference>
<dbReference type="EMBL" id="NQYH01000001">
    <property type="protein sequence ID" value="RIY42292.1"/>
    <property type="molecule type" value="Genomic_DNA"/>
</dbReference>
<feature type="domain" description="Disulphide bond isomerase DsbC/G N-terminal" evidence="9">
    <location>
        <begin position="62"/>
        <end position="132"/>
    </location>
</feature>
<feature type="chain" id="PRO_5017101551" description="Thiol:disulfide interchange protein" evidence="7">
    <location>
        <begin position="26"/>
        <end position="290"/>
    </location>
</feature>
<feature type="compositionally biased region" description="Polar residues" evidence="8">
    <location>
        <begin position="49"/>
        <end position="58"/>
    </location>
</feature>
<dbReference type="InterPro" id="IPR009094">
    <property type="entry name" value="DiS-bond_isomerase_DsbC/G_N_sf"/>
</dbReference>
<feature type="region of interest" description="Disordered" evidence="8">
    <location>
        <begin position="41"/>
        <end position="63"/>
    </location>
</feature>
<dbReference type="RefSeq" id="WP_119515376.1">
    <property type="nucleotide sequence ID" value="NZ_NQYH01000001.1"/>
</dbReference>
<dbReference type="PANTHER" id="PTHR35272:SF3">
    <property type="entry name" value="THIOL:DISULFIDE INTERCHANGE PROTEIN DSBC"/>
    <property type="match status" value="1"/>
</dbReference>
<dbReference type="CDD" id="cd03020">
    <property type="entry name" value="DsbA_DsbC_DsbG"/>
    <property type="match status" value="1"/>
</dbReference>
<accession>A0A3A1YVR0</accession>
<keyword evidence="6 7" id="KW-0676">Redox-active center</keyword>
<dbReference type="InterPro" id="IPR012336">
    <property type="entry name" value="Thioredoxin-like_fold"/>
</dbReference>
<comment type="similarity">
    <text evidence="2 7">Belongs to the thioredoxin family. DsbC subfamily.</text>
</comment>
<dbReference type="Pfam" id="PF10411">
    <property type="entry name" value="DsbC_N"/>
    <property type="match status" value="1"/>
</dbReference>
<dbReference type="Pfam" id="PF13098">
    <property type="entry name" value="Thioredoxin_2"/>
    <property type="match status" value="1"/>
</dbReference>
<dbReference type="InterPro" id="IPR036249">
    <property type="entry name" value="Thioredoxin-like_sf"/>
</dbReference>
<organism evidence="11 12">
    <name type="scientific">Neopusillimonas maritima</name>
    <dbReference type="NCBI Taxonomy" id="2026239"/>
    <lineage>
        <taxon>Bacteria</taxon>
        <taxon>Pseudomonadati</taxon>
        <taxon>Pseudomonadota</taxon>
        <taxon>Betaproteobacteria</taxon>
        <taxon>Burkholderiales</taxon>
        <taxon>Alcaligenaceae</taxon>
        <taxon>Neopusillimonas</taxon>
    </lineage>
</organism>
<dbReference type="PROSITE" id="PS00194">
    <property type="entry name" value="THIOREDOXIN_1"/>
    <property type="match status" value="1"/>
</dbReference>
<dbReference type="InterPro" id="IPR017937">
    <property type="entry name" value="Thioredoxin_CS"/>
</dbReference>
<feature type="signal peptide" evidence="7">
    <location>
        <begin position="1"/>
        <end position="25"/>
    </location>
</feature>
<dbReference type="OrthoDB" id="12976at2"/>
<evidence type="ECO:0000256" key="1">
    <source>
        <dbReference type="ARBA" id="ARBA00004418"/>
    </source>
</evidence>
<evidence type="ECO:0000259" key="10">
    <source>
        <dbReference type="Pfam" id="PF13098"/>
    </source>
</evidence>
<evidence type="ECO:0000256" key="3">
    <source>
        <dbReference type="ARBA" id="ARBA00022729"/>
    </source>
</evidence>
<protein>
    <recommendedName>
        <fullName evidence="7">Thiol:disulfide interchange protein</fullName>
    </recommendedName>
</protein>
<evidence type="ECO:0000256" key="6">
    <source>
        <dbReference type="ARBA" id="ARBA00023284"/>
    </source>
</evidence>
<name>A0A3A1YVR0_9BURK</name>
<dbReference type="InterPro" id="IPR051470">
    <property type="entry name" value="Thiol:disulfide_interchange"/>
</dbReference>
<dbReference type="Proteomes" id="UP000266206">
    <property type="component" value="Unassembled WGS sequence"/>
</dbReference>
<evidence type="ECO:0000256" key="5">
    <source>
        <dbReference type="ARBA" id="ARBA00023157"/>
    </source>
</evidence>
<feature type="domain" description="Thioredoxin-like fold" evidence="10">
    <location>
        <begin position="156"/>
        <end position="276"/>
    </location>
</feature>
<evidence type="ECO:0000256" key="4">
    <source>
        <dbReference type="ARBA" id="ARBA00022764"/>
    </source>
</evidence>
<evidence type="ECO:0000256" key="7">
    <source>
        <dbReference type="RuleBase" id="RU364038"/>
    </source>
</evidence>
<dbReference type="InterPro" id="IPR018950">
    <property type="entry name" value="DiS-bond_isomerase_DsbC/G_N"/>
</dbReference>
<dbReference type="AlphaFoldDB" id="A0A3A1YVR0"/>
<keyword evidence="4 7" id="KW-0574">Periplasm</keyword>
<gene>
    <name evidence="11" type="ORF">CJP73_02355</name>
</gene>
<dbReference type="GO" id="GO:0042597">
    <property type="term" value="C:periplasmic space"/>
    <property type="evidence" value="ECO:0007669"/>
    <property type="project" value="UniProtKB-SubCell"/>
</dbReference>
<comment type="function">
    <text evidence="7">Required for disulfide bond formation in some periplasmic proteins. Acts by transferring its disulfide bond to other proteins and is reduced in the process.</text>
</comment>
<comment type="caution">
    <text evidence="11">The sequence shown here is derived from an EMBL/GenBank/DDBJ whole genome shotgun (WGS) entry which is preliminary data.</text>
</comment>
<evidence type="ECO:0000256" key="8">
    <source>
        <dbReference type="SAM" id="MobiDB-lite"/>
    </source>
</evidence>
<sequence>MLLNWVRKVLPAAVCSVLFAGASVAQSLEQQEYPPDQQVQETARAEGAGQNTPNSLAASEQEALEPMVEPDLVKTRFEDRFPGVEIVAVRHTPFNDLYEVQVGNDLVYSDAEVRFVMQGSLIDAVDRIDLTAKRLHSLNQVNFDELPLDKAIKQVTGDGSRVMVAFEDPNCGYCRRLHQTLTQIDNVTVYTLLFPILSPDSHEKARDIWCAEDRAAAWRQWMLNGVKPVKRECETPVAEITALARKLRITGTPALFFPDNTRVNGAMPLENLRAKLESQDEAGSQSAQAQ</sequence>
<evidence type="ECO:0000313" key="12">
    <source>
        <dbReference type="Proteomes" id="UP000266206"/>
    </source>
</evidence>
<evidence type="ECO:0000313" key="11">
    <source>
        <dbReference type="EMBL" id="RIY42292.1"/>
    </source>
</evidence>
<proteinExistence type="inferred from homology"/>